<dbReference type="EMBL" id="PDYF01000045">
    <property type="protein sequence ID" value="PHU33967.1"/>
    <property type="molecule type" value="Genomic_DNA"/>
</dbReference>
<reference evidence="2 3" key="2">
    <citation type="submission" date="2017-10" db="EMBL/GenBank/DDBJ databases">
        <authorList>
            <person name="Banno H."/>
            <person name="Chua N.-H."/>
        </authorList>
    </citation>
    <scope>NUCLEOTIDE SEQUENCE [LARGE SCALE GENOMIC DNA]</scope>
    <source>
        <strain evidence="2 3">JK626</strain>
    </source>
</reference>
<accession>A0A2G3DSF5</accession>
<dbReference type="RefSeq" id="WP_099392649.1">
    <property type="nucleotide sequence ID" value="NZ_PDYF01000045.1"/>
</dbReference>
<dbReference type="Proteomes" id="UP000225889">
    <property type="component" value="Unassembled WGS sequence"/>
</dbReference>
<evidence type="ECO:0000313" key="2">
    <source>
        <dbReference type="EMBL" id="PHU33967.1"/>
    </source>
</evidence>
<name>A0A2G3DSF5_9FIRM</name>
<comment type="caution">
    <text evidence="2">The sequence shown here is derived from an EMBL/GenBank/DDBJ whole genome shotgun (WGS) entry which is preliminary data.</text>
</comment>
<organism evidence="2 3">
    <name type="scientific">Pseudobutyrivibrio ruminis</name>
    <dbReference type="NCBI Taxonomy" id="46206"/>
    <lineage>
        <taxon>Bacteria</taxon>
        <taxon>Bacillati</taxon>
        <taxon>Bacillota</taxon>
        <taxon>Clostridia</taxon>
        <taxon>Lachnospirales</taxon>
        <taxon>Lachnospiraceae</taxon>
        <taxon>Pseudobutyrivibrio</taxon>
    </lineage>
</organism>
<gene>
    <name evidence="2" type="ORF">CSX01_12570</name>
</gene>
<reference evidence="2 3" key="1">
    <citation type="submission" date="2017-10" db="EMBL/GenBank/DDBJ databases">
        <title>Resolving the taxonomy of Roseburia spp., Eubacterium rectale and Agathobacter spp. through phylogenomic analysis.</title>
        <authorList>
            <person name="Sheridan P.O."/>
            <person name="Walker A.W."/>
            <person name="Duncan S.H."/>
            <person name="Scott K.P."/>
            <person name="Toole P.W.O."/>
            <person name="Luis P."/>
            <person name="Flint H.J."/>
        </authorList>
    </citation>
    <scope>NUCLEOTIDE SEQUENCE [LARGE SCALE GENOMIC DNA]</scope>
    <source>
        <strain evidence="2 3">JK626</strain>
    </source>
</reference>
<proteinExistence type="predicted"/>
<dbReference type="AlphaFoldDB" id="A0A2G3DSF5"/>
<feature type="region of interest" description="Disordered" evidence="1">
    <location>
        <begin position="45"/>
        <end position="72"/>
    </location>
</feature>
<protein>
    <submittedName>
        <fullName evidence="2">Uncharacterized protein</fullName>
    </submittedName>
</protein>
<evidence type="ECO:0000256" key="1">
    <source>
        <dbReference type="SAM" id="MobiDB-lite"/>
    </source>
</evidence>
<evidence type="ECO:0000313" key="3">
    <source>
        <dbReference type="Proteomes" id="UP000225889"/>
    </source>
</evidence>
<sequence length="302" mass="33414">MKNKKYVSFALAMATAIGTAAFNPDIVNAEENNASEVVAVDEATEAAPEETAVEEAVDENVESTADEAEQPVEGLSDEDAALMEKCKNLTPFTELNGDNKDAYLVLVETKTGINIYRENEFVKYNIEPTDEYYYNCQIENPEVLDLVYSTDGNEDISEVHLIGEVGAFNMNGPEMQYEVFKGYECTDAVDGEYLDPDGSYFKTLLLNPQELAVRGEIESLTPGTRMDYSDGEGFYGGGYVFYSKYDNGGDVECNVGYDIQRNEDGSVKLTIGAYNQEKNFATAVEYDLLPGVIAYRVNFEAE</sequence>